<dbReference type="OrthoDB" id="9049620at2759"/>
<dbReference type="SUPFAM" id="SSF48726">
    <property type="entry name" value="Immunoglobulin"/>
    <property type="match status" value="1"/>
</dbReference>
<dbReference type="FunFam" id="2.60.40.10:FF:000208">
    <property type="entry name" value="Butyrophilin subfamily 1 member A1"/>
    <property type="match status" value="1"/>
</dbReference>
<dbReference type="Proteomes" id="UP000565698">
    <property type="component" value="Unassembled WGS sequence"/>
</dbReference>
<gene>
    <name evidence="6" type="primary">Mog</name>
    <name evidence="6" type="ORF">THIORB_R01143</name>
</gene>
<evidence type="ECO:0000256" key="2">
    <source>
        <dbReference type="ARBA" id="ARBA00023136"/>
    </source>
</evidence>
<dbReference type="GO" id="GO:0009897">
    <property type="term" value="C:external side of plasma membrane"/>
    <property type="evidence" value="ECO:0007669"/>
    <property type="project" value="TreeGrafter"/>
</dbReference>
<protein>
    <submittedName>
        <fullName evidence="6">MOG protein</fullName>
    </submittedName>
</protein>
<dbReference type="GO" id="GO:0050852">
    <property type="term" value="P:T cell receptor signaling pathway"/>
    <property type="evidence" value="ECO:0007669"/>
    <property type="project" value="TreeGrafter"/>
</dbReference>
<evidence type="ECO:0000256" key="4">
    <source>
        <dbReference type="SAM" id="Phobius"/>
    </source>
</evidence>
<dbReference type="InterPro" id="IPR013106">
    <property type="entry name" value="Ig_V-set"/>
</dbReference>
<dbReference type="InterPro" id="IPR003599">
    <property type="entry name" value="Ig_sub"/>
</dbReference>
<evidence type="ECO:0000256" key="1">
    <source>
        <dbReference type="ARBA" id="ARBA00004370"/>
    </source>
</evidence>
<dbReference type="GO" id="GO:0001817">
    <property type="term" value="P:regulation of cytokine production"/>
    <property type="evidence" value="ECO:0007669"/>
    <property type="project" value="TreeGrafter"/>
</dbReference>
<dbReference type="InterPro" id="IPR013783">
    <property type="entry name" value="Ig-like_fold"/>
</dbReference>
<keyword evidence="4" id="KW-1133">Transmembrane helix</keyword>
<dbReference type="AlphaFoldDB" id="A0A7L1XQX4"/>
<keyword evidence="3" id="KW-0393">Immunoglobulin domain</keyword>
<dbReference type="InterPro" id="IPR007110">
    <property type="entry name" value="Ig-like_dom"/>
</dbReference>
<dbReference type="InterPro" id="IPR036179">
    <property type="entry name" value="Ig-like_dom_sf"/>
</dbReference>
<feature type="non-terminal residue" evidence="6">
    <location>
        <position position="171"/>
    </location>
</feature>
<feature type="transmembrane region" description="Helical" evidence="4">
    <location>
        <begin position="126"/>
        <end position="148"/>
    </location>
</feature>
<dbReference type="Gene3D" id="2.60.40.10">
    <property type="entry name" value="Immunoglobulins"/>
    <property type="match status" value="1"/>
</dbReference>
<evidence type="ECO:0000313" key="7">
    <source>
        <dbReference type="Proteomes" id="UP000565698"/>
    </source>
</evidence>
<organism evidence="6 7">
    <name type="scientific">Thinocorus orbignyianus</name>
    <dbReference type="NCBI Taxonomy" id="161742"/>
    <lineage>
        <taxon>Eukaryota</taxon>
        <taxon>Metazoa</taxon>
        <taxon>Chordata</taxon>
        <taxon>Craniata</taxon>
        <taxon>Vertebrata</taxon>
        <taxon>Euteleostomi</taxon>
        <taxon>Archelosauria</taxon>
        <taxon>Archosauria</taxon>
        <taxon>Dinosauria</taxon>
        <taxon>Saurischia</taxon>
        <taxon>Theropoda</taxon>
        <taxon>Coelurosauria</taxon>
        <taxon>Aves</taxon>
        <taxon>Neognathae</taxon>
        <taxon>Neoaves</taxon>
        <taxon>Aequornithes</taxon>
        <taxon>Ciconiiformes</taxon>
        <taxon>Thinocoridae</taxon>
        <taxon>Thinocorus</taxon>
    </lineage>
</organism>
<dbReference type="GO" id="GO:0005102">
    <property type="term" value="F:signaling receptor binding"/>
    <property type="evidence" value="ECO:0007669"/>
    <property type="project" value="TreeGrafter"/>
</dbReference>
<dbReference type="PROSITE" id="PS50835">
    <property type="entry name" value="IG_LIKE"/>
    <property type="match status" value="1"/>
</dbReference>
<name>A0A7L1XQX4_9AVES</name>
<reference evidence="6 7" key="1">
    <citation type="submission" date="2019-09" db="EMBL/GenBank/DDBJ databases">
        <title>Bird 10,000 Genomes (B10K) Project - Family phase.</title>
        <authorList>
            <person name="Zhang G."/>
        </authorList>
    </citation>
    <scope>NUCLEOTIDE SEQUENCE [LARGE SCALE GENOMIC DNA]</scope>
    <source>
        <strain evidence="6">B10K-DU-002-47</strain>
        <tissue evidence="6">Muscle</tissue>
    </source>
</reference>
<accession>A0A7L1XQX4</accession>
<dbReference type="InterPro" id="IPR050504">
    <property type="entry name" value="IgSF_BTN/MOG"/>
</dbReference>
<evidence type="ECO:0000259" key="5">
    <source>
        <dbReference type="PROSITE" id="PS50835"/>
    </source>
</evidence>
<dbReference type="EMBL" id="VXBW01006474">
    <property type="protein sequence ID" value="NXP12505.1"/>
    <property type="molecule type" value="Genomic_DNA"/>
</dbReference>
<comment type="subcellular location">
    <subcellularLocation>
        <location evidence="1">Membrane</location>
    </subcellularLocation>
</comment>
<dbReference type="SMART" id="SM00409">
    <property type="entry name" value="IG"/>
    <property type="match status" value="1"/>
</dbReference>
<feature type="domain" description="Ig-like" evidence="5">
    <location>
        <begin position="17"/>
        <end position="114"/>
    </location>
</feature>
<keyword evidence="2 4" id="KW-0472">Membrane</keyword>
<evidence type="ECO:0000256" key="3">
    <source>
        <dbReference type="ARBA" id="ARBA00023319"/>
    </source>
</evidence>
<comment type="caution">
    <text evidence="6">The sequence shown here is derived from an EMBL/GenBank/DDBJ whole genome shotgun (WGS) entry which is preliminary data.</text>
</comment>
<proteinExistence type="predicted"/>
<dbReference type="Pfam" id="PF07686">
    <property type="entry name" value="V-set"/>
    <property type="match status" value="1"/>
</dbReference>
<evidence type="ECO:0000313" key="6">
    <source>
        <dbReference type="EMBL" id="NXP12505.1"/>
    </source>
</evidence>
<dbReference type="PANTHER" id="PTHR24100:SF149">
    <property type="entry name" value="BG-LIKE ANTIGEN 1-RELATED"/>
    <property type="match status" value="1"/>
</dbReference>
<sequence length="171" mass="18846">AQFKVVGPGQPLLATVGQGIVLPCHLSQLMDARSMEIRWIRHEFSETVHVYQNGKDQHWQQMKEYVGRTELARDGLSSGSLDLRISGLRPSDDGQYICTARDADSYGEATVDLVVAAPFFRNAHPWMAALAVFLPLSVVSTALGACLFRRKVAQSRALGESFWPLPPAKPP</sequence>
<keyword evidence="4" id="KW-0812">Transmembrane</keyword>
<dbReference type="PANTHER" id="PTHR24100">
    <property type="entry name" value="BUTYROPHILIN"/>
    <property type="match status" value="1"/>
</dbReference>
<dbReference type="SMART" id="SM00406">
    <property type="entry name" value="IGv"/>
    <property type="match status" value="1"/>
</dbReference>
<feature type="non-terminal residue" evidence="6">
    <location>
        <position position="1"/>
    </location>
</feature>
<keyword evidence="7" id="KW-1185">Reference proteome</keyword>